<keyword evidence="1" id="KW-0812">Transmembrane</keyword>
<accession>A0ABU6G2M8</accession>
<evidence type="ECO:0000313" key="3">
    <source>
        <dbReference type="Proteomes" id="UP001338137"/>
    </source>
</evidence>
<name>A0ABU6G2M8_9BACL</name>
<keyword evidence="3" id="KW-1185">Reference proteome</keyword>
<feature type="transmembrane region" description="Helical" evidence="1">
    <location>
        <begin position="86"/>
        <end position="105"/>
    </location>
</feature>
<evidence type="ECO:0008006" key="4">
    <source>
        <dbReference type="Google" id="ProtNLM"/>
    </source>
</evidence>
<evidence type="ECO:0000313" key="2">
    <source>
        <dbReference type="EMBL" id="MEC0227924.1"/>
    </source>
</evidence>
<dbReference type="EMBL" id="JARLKY010000026">
    <property type="protein sequence ID" value="MEC0227924.1"/>
    <property type="molecule type" value="Genomic_DNA"/>
</dbReference>
<protein>
    <recommendedName>
        <fullName evidence="4">Zinc ribbon domain-containing protein</fullName>
    </recommendedName>
</protein>
<comment type="caution">
    <text evidence="2">The sequence shown here is derived from an EMBL/GenBank/DDBJ whole genome shotgun (WGS) entry which is preliminary data.</text>
</comment>
<reference evidence="2 3" key="1">
    <citation type="submission" date="2023-03" db="EMBL/GenBank/DDBJ databases">
        <title>Bacillus Genome Sequencing.</title>
        <authorList>
            <person name="Dunlap C."/>
        </authorList>
    </citation>
    <scope>NUCLEOTIDE SEQUENCE [LARGE SCALE GENOMIC DNA]</scope>
    <source>
        <strain evidence="2 3">BD-533</strain>
    </source>
</reference>
<keyword evidence="1" id="KW-1133">Transmembrane helix</keyword>
<dbReference type="Proteomes" id="UP001338137">
    <property type="component" value="Unassembled WGS sequence"/>
</dbReference>
<organism evidence="2 3">
    <name type="scientific">Paenibacillus alba</name>
    <dbReference type="NCBI Taxonomy" id="1197127"/>
    <lineage>
        <taxon>Bacteria</taxon>
        <taxon>Bacillati</taxon>
        <taxon>Bacillota</taxon>
        <taxon>Bacilli</taxon>
        <taxon>Bacillales</taxon>
        <taxon>Paenibacillaceae</taxon>
        <taxon>Paenibacillus</taxon>
    </lineage>
</organism>
<keyword evidence="1" id="KW-0472">Membrane</keyword>
<sequence length="138" mass="15248">MASICSSCGNEIIISSVFCNKCGIKINGTNDDPNDERRKSILKLKNTLERVIQKKKNDEKNKFRNIPPTVAPITNPHINETFTSKWIGCGCLVVIILVIIIAFGSCSTNNKTNNPCREAGFSASDCSKGMKELQKIRN</sequence>
<gene>
    <name evidence="2" type="ORF">P4I72_12380</name>
</gene>
<proteinExistence type="predicted"/>
<evidence type="ECO:0000256" key="1">
    <source>
        <dbReference type="SAM" id="Phobius"/>
    </source>
</evidence>
<dbReference type="RefSeq" id="WP_326072214.1">
    <property type="nucleotide sequence ID" value="NZ_JARLKY010000026.1"/>
</dbReference>